<evidence type="ECO:0000313" key="3">
    <source>
        <dbReference type="WBParaSite" id="TASK_0000950301-mRNA-1"/>
    </source>
</evidence>
<keyword evidence="2" id="KW-1185">Reference proteome</keyword>
<sequence length="169" mass="18117">MNADPRQNQVTLPIPHFLPAYNASPQLPLATPEDSDLDTSSSIVSTRENAFSSIVSSTNTVLHVEPPRLHLARSATLPKGRGDEGDSTTLNAAPSITFTSSSAAFTTRSRGASLARRSTFPRPLSSTSSRVYRITLLNGETLEVPLKVGLKGISPILSPRSLLEIPFHV</sequence>
<reference evidence="3" key="1">
    <citation type="submission" date="2016-04" db="UniProtKB">
        <authorList>
            <consortium name="WormBaseParasite"/>
        </authorList>
    </citation>
    <scope>IDENTIFICATION</scope>
</reference>
<reference evidence="1 2" key="2">
    <citation type="submission" date="2018-11" db="EMBL/GenBank/DDBJ databases">
        <authorList>
            <consortium name="Pathogen Informatics"/>
        </authorList>
    </citation>
    <scope>NUCLEOTIDE SEQUENCE [LARGE SCALE GENOMIC DNA]</scope>
</reference>
<proteinExistence type="predicted"/>
<evidence type="ECO:0000313" key="2">
    <source>
        <dbReference type="Proteomes" id="UP000282613"/>
    </source>
</evidence>
<dbReference type="EMBL" id="UYRS01019207">
    <property type="protein sequence ID" value="VDK43679.1"/>
    <property type="molecule type" value="Genomic_DNA"/>
</dbReference>
<gene>
    <name evidence="1" type="ORF">TASK_LOCUS9504</name>
</gene>
<dbReference type="STRING" id="60517.A0A158RAJ5"/>
<dbReference type="OrthoDB" id="10628532at2759"/>
<evidence type="ECO:0000313" key="1">
    <source>
        <dbReference type="EMBL" id="VDK43679.1"/>
    </source>
</evidence>
<dbReference type="WBParaSite" id="TASK_0000950301-mRNA-1">
    <property type="protein sequence ID" value="TASK_0000950301-mRNA-1"/>
    <property type="gene ID" value="TASK_0000950301"/>
</dbReference>
<organism evidence="3">
    <name type="scientific">Taenia asiatica</name>
    <name type="common">Asian tapeworm</name>
    <dbReference type="NCBI Taxonomy" id="60517"/>
    <lineage>
        <taxon>Eukaryota</taxon>
        <taxon>Metazoa</taxon>
        <taxon>Spiralia</taxon>
        <taxon>Lophotrochozoa</taxon>
        <taxon>Platyhelminthes</taxon>
        <taxon>Cestoda</taxon>
        <taxon>Eucestoda</taxon>
        <taxon>Cyclophyllidea</taxon>
        <taxon>Taeniidae</taxon>
        <taxon>Taenia</taxon>
    </lineage>
</organism>
<protein>
    <submittedName>
        <fullName evidence="1 3">Uncharacterized protein</fullName>
    </submittedName>
</protein>
<name>A0A158RAJ5_TAEAS</name>
<accession>A0A158RAJ5</accession>
<dbReference type="AlphaFoldDB" id="A0A158RAJ5"/>
<dbReference type="Proteomes" id="UP000282613">
    <property type="component" value="Unassembled WGS sequence"/>
</dbReference>